<evidence type="ECO:0000256" key="1">
    <source>
        <dbReference type="ARBA" id="ARBA00005695"/>
    </source>
</evidence>
<comment type="similarity">
    <text evidence="1">Belongs to the bacterial solute-binding protein 5 family.</text>
</comment>
<gene>
    <name evidence="7" type="ORF">SAMN04488695_10580</name>
</gene>
<dbReference type="InterPro" id="IPR000914">
    <property type="entry name" value="SBP_5_dom"/>
</dbReference>
<evidence type="ECO:0000313" key="8">
    <source>
        <dbReference type="Proteomes" id="UP000181899"/>
    </source>
</evidence>
<dbReference type="PANTHER" id="PTHR30290">
    <property type="entry name" value="PERIPLASMIC BINDING COMPONENT OF ABC TRANSPORTER"/>
    <property type="match status" value="1"/>
</dbReference>
<dbReference type="PROSITE" id="PS51257">
    <property type="entry name" value="PROKAR_LIPOPROTEIN"/>
    <property type="match status" value="1"/>
</dbReference>
<feature type="region of interest" description="Disordered" evidence="4">
    <location>
        <begin position="22"/>
        <end position="49"/>
    </location>
</feature>
<dbReference type="AlphaFoldDB" id="A0A1I5BV90"/>
<dbReference type="PIRSF" id="PIRSF002741">
    <property type="entry name" value="MppA"/>
    <property type="match status" value="1"/>
</dbReference>
<proteinExistence type="inferred from homology"/>
<dbReference type="GO" id="GO:0015833">
    <property type="term" value="P:peptide transport"/>
    <property type="evidence" value="ECO:0007669"/>
    <property type="project" value="TreeGrafter"/>
</dbReference>
<keyword evidence="8" id="KW-1185">Reference proteome</keyword>
<dbReference type="GO" id="GO:0043190">
    <property type="term" value="C:ATP-binding cassette (ABC) transporter complex"/>
    <property type="evidence" value="ECO:0007669"/>
    <property type="project" value="InterPro"/>
</dbReference>
<name>A0A1I5BV90_9CLOT</name>
<dbReference type="SUPFAM" id="SSF53850">
    <property type="entry name" value="Periplasmic binding protein-like II"/>
    <property type="match status" value="1"/>
</dbReference>
<feature type="signal peptide" evidence="5">
    <location>
        <begin position="1"/>
        <end position="19"/>
    </location>
</feature>
<evidence type="ECO:0000256" key="4">
    <source>
        <dbReference type="SAM" id="MobiDB-lite"/>
    </source>
</evidence>
<evidence type="ECO:0000259" key="6">
    <source>
        <dbReference type="Pfam" id="PF00496"/>
    </source>
</evidence>
<feature type="domain" description="Solute-binding protein family 5" evidence="6">
    <location>
        <begin position="91"/>
        <end position="434"/>
    </location>
</feature>
<dbReference type="RefSeq" id="WP_074912040.1">
    <property type="nucleotide sequence ID" value="NZ_FOVK01000005.1"/>
</dbReference>
<protein>
    <submittedName>
        <fullName evidence="7">Peptide/nickel transport system substrate-binding protein</fullName>
    </submittedName>
</protein>
<keyword evidence="2" id="KW-0813">Transport</keyword>
<dbReference type="PANTHER" id="PTHR30290:SF9">
    <property type="entry name" value="OLIGOPEPTIDE-BINDING PROTEIN APPA"/>
    <property type="match status" value="1"/>
</dbReference>
<sequence length="561" mass="62146">MKKVLSLVLASLLTLGVLAGCSGKEETPETPGTETPGTETPGETPAEGGVMYSNGGPVEFFEHPWLNPGVFLHQKVLFDRLLVADENLNPVEGQLAKEYSITEDGSLLTMTLKDEIYWHDGEKITADDVKWSIEYALKITGLNGVFATTFKSIEGADAFVNGEAEEISGIKVDGQKIEITFAKTAPDALLAFTQFAPLPKKHFEGEDPLAFQQSKFWQSPVGSGPFMVDEVKLNEYTTLKAFDKYHDGVANYSIYLTPSPGDSDPNLVTNAQAGMVDYAYTKNVEFAESLKNVDGLNVTQVDIRYTRLFYMNKFKGADGKVSPLADVRVRQAIAYAIDMDSIATNLFKGAAIPANSLTPNEAGKAEGLNDYKYNPEKAKELLAEANWDENEVLDVVYYYTDQQTVDFMAAIQSYLKEVGIKMEFRLLEGDLNTLLWTPPADPVNGPSAVEWDMAYAAVAALSLHEYYNRYLTGSSSNSHTPSDAKLDELINATNSTFDNAEKTKAFQELQKYENETLFTYALYYQPVFVVESDKILEGAPKYGNPQFNYNWGIQNWKLAAE</sequence>
<dbReference type="CDD" id="cd00995">
    <property type="entry name" value="PBP2_NikA_DppA_OppA_like"/>
    <property type="match status" value="1"/>
</dbReference>
<evidence type="ECO:0000256" key="3">
    <source>
        <dbReference type="ARBA" id="ARBA00022729"/>
    </source>
</evidence>
<organism evidence="7 8">
    <name type="scientific">Proteiniclasticum ruminis</name>
    <dbReference type="NCBI Taxonomy" id="398199"/>
    <lineage>
        <taxon>Bacteria</taxon>
        <taxon>Bacillati</taxon>
        <taxon>Bacillota</taxon>
        <taxon>Clostridia</taxon>
        <taxon>Eubacteriales</taxon>
        <taxon>Clostridiaceae</taxon>
        <taxon>Proteiniclasticum</taxon>
    </lineage>
</organism>
<dbReference type="OrthoDB" id="9772924at2"/>
<evidence type="ECO:0000256" key="5">
    <source>
        <dbReference type="SAM" id="SignalP"/>
    </source>
</evidence>
<dbReference type="Gene3D" id="3.10.105.10">
    <property type="entry name" value="Dipeptide-binding Protein, Domain 3"/>
    <property type="match status" value="1"/>
</dbReference>
<dbReference type="InterPro" id="IPR039424">
    <property type="entry name" value="SBP_5"/>
</dbReference>
<dbReference type="Pfam" id="PF00496">
    <property type="entry name" value="SBP_bac_5"/>
    <property type="match status" value="1"/>
</dbReference>
<keyword evidence="3 5" id="KW-0732">Signal</keyword>
<evidence type="ECO:0000313" key="7">
    <source>
        <dbReference type="EMBL" id="SFN78676.1"/>
    </source>
</evidence>
<feature type="chain" id="PRO_5038772450" evidence="5">
    <location>
        <begin position="20"/>
        <end position="561"/>
    </location>
</feature>
<dbReference type="InterPro" id="IPR030678">
    <property type="entry name" value="Peptide/Ni-bd"/>
</dbReference>
<dbReference type="EMBL" id="FOVK01000005">
    <property type="protein sequence ID" value="SFN78676.1"/>
    <property type="molecule type" value="Genomic_DNA"/>
</dbReference>
<reference evidence="7 8" key="1">
    <citation type="submission" date="2016-10" db="EMBL/GenBank/DDBJ databases">
        <authorList>
            <person name="de Groot N.N."/>
        </authorList>
    </citation>
    <scope>NUCLEOTIDE SEQUENCE [LARGE SCALE GENOMIC DNA]</scope>
    <source>
        <strain evidence="7 8">ML2</strain>
    </source>
</reference>
<evidence type="ECO:0000256" key="2">
    <source>
        <dbReference type="ARBA" id="ARBA00022448"/>
    </source>
</evidence>
<dbReference type="GO" id="GO:1904680">
    <property type="term" value="F:peptide transmembrane transporter activity"/>
    <property type="evidence" value="ECO:0007669"/>
    <property type="project" value="TreeGrafter"/>
</dbReference>
<feature type="compositionally biased region" description="Low complexity" evidence="4">
    <location>
        <begin position="29"/>
        <end position="49"/>
    </location>
</feature>
<dbReference type="Proteomes" id="UP000181899">
    <property type="component" value="Unassembled WGS sequence"/>
</dbReference>
<dbReference type="GO" id="GO:0042597">
    <property type="term" value="C:periplasmic space"/>
    <property type="evidence" value="ECO:0007669"/>
    <property type="project" value="UniProtKB-ARBA"/>
</dbReference>
<dbReference type="Gene3D" id="3.40.190.10">
    <property type="entry name" value="Periplasmic binding protein-like II"/>
    <property type="match status" value="1"/>
</dbReference>
<accession>A0A1I5BV90</accession>